<feature type="compositionally biased region" description="Basic residues" evidence="1">
    <location>
        <begin position="70"/>
        <end position="89"/>
    </location>
</feature>
<feature type="compositionally biased region" description="Basic and acidic residues" evidence="1">
    <location>
        <begin position="39"/>
        <end position="55"/>
    </location>
</feature>
<evidence type="ECO:0000313" key="2">
    <source>
        <dbReference type="EMBL" id="KAL0403930.1"/>
    </source>
</evidence>
<evidence type="ECO:0000256" key="1">
    <source>
        <dbReference type="SAM" id="MobiDB-lite"/>
    </source>
</evidence>
<comment type="caution">
    <text evidence="2">The sequence shown here is derived from an EMBL/GenBank/DDBJ whole genome shotgun (WGS) entry which is preliminary data.</text>
</comment>
<feature type="region of interest" description="Disordered" evidence="1">
    <location>
        <begin position="39"/>
        <end position="115"/>
    </location>
</feature>
<proteinExistence type="predicted"/>
<feature type="compositionally biased region" description="Polar residues" evidence="1">
    <location>
        <begin position="90"/>
        <end position="115"/>
    </location>
</feature>
<dbReference type="AlphaFoldDB" id="A0AAW2TG62"/>
<accession>A0AAW2TG62</accession>
<protein>
    <submittedName>
        <fullName evidence="2">Uncharacterized protein</fullName>
    </submittedName>
</protein>
<name>A0AAW2TG62_SESRA</name>
<reference evidence="2" key="1">
    <citation type="submission" date="2020-06" db="EMBL/GenBank/DDBJ databases">
        <authorList>
            <person name="Li T."/>
            <person name="Hu X."/>
            <person name="Zhang T."/>
            <person name="Song X."/>
            <person name="Zhang H."/>
            <person name="Dai N."/>
            <person name="Sheng W."/>
            <person name="Hou X."/>
            <person name="Wei L."/>
        </authorList>
    </citation>
    <scope>NUCLEOTIDE SEQUENCE</scope>
    <source>
        <strain evidence="2">G02</strain>
        <tissue evidence="2">Leaf</tissue>
    </source>
</reference>
<gene>
    <name evidence="2" type="ORF">Sradi_2033800</name>
</gene>
<sequence>MPNKIGKGQSNRVISSSKYGKVFHPTTINRDVSSIIKDTGEDESRGHSRHTELKKQVKTIQDTSKDNSRRKTRHNSRHTRHEKRSHNKSKGTQVQKLSATTKHCNREGSTSSSVSNHQALIPNFKVTHSLLHKFGGDYTSTSKNKLQTLRSTFGAKNQGIIFKSEIKFCVNKFLARPVGQSLPLIPSSYIKVQVTTSDHSMASKKDQVSMNKKNIINTIGQSSTWGKIVDTTPSDGSNSASPTEINSKSTPFAILPAMMINASVMKEQLAQMAQAIANLQKIIEDKDFQIAQLMSNQELANVEEPTTNMPPSQTMLKTRSKWIKYHRCMTLVKSLHIPKRLLLHCVFNNCKR</sequence>
<organism evidence="2">
    <name type="scientific">Sesamum radiatum</name>
    <name type="common">Black benniseed</name>
    <dbReference type="NCBI Taxonomy" id="300843"/>
    <lineage>
        <taxon>Eukaryota</taxon>
        <taxon>Viridiplantae</taxon>
        <taxon>Streptophyta</taxon>
        <taxon>Embryophyta</taxon>
        <taxon>Tracheophyta</taxon>
        <taxon>Spermatophyta</taxon>
        <taxon>Magnoliopsida</taxon>
        <taxon>eudicotyledons</taxon>
        <taxon>Gunneridae</taxon>
        <taxon>Pentapetalae</taxon>
        <taxon>asterids</taxon>
        <taxon>lamiids</taxon>
        <taxon>Lamiales</taxon>
        <taxon>Pedaliaceae</taxon>
        <taxon>Sesamum</taxon>
    </lineage>
</organism>
<dbReference type="EMBL" id="JACGWJ010000008">
    <property type="protein sequence ID" value="KAL0403930.1"/>
    <property type="molecule type" value="Genomic_DNA"/>
</dbReference>
<reference evidence="2" key="2">
    <citation type="journal article" date="2024" name="Plant">
        <title>Genomic evolution and insights into agronomic trait innovations of Sesamum species.</title>
        <authorList>
            <person name="Miao H."/>
            <person name="Wang L."/>
            <person name="Qu L."/>
            <person name="Liu H."/>
            <person name="Sun Y."/>
            <person name="Le M."/>
            <person name="Wang Q."/>
            <person name="Wei S."/>
            <person name="Zheng Y."/>
            <person name="Lin W."/>
            <person name="Duan Y."/>
            <person name="Cao H."/>
            <person name="Xiong S."/>
            <person name="Wang X."/>
            <person name="Wei L."/>
            <person name="Li C."/>
            <person name="Ma Q."/>
            <person name="Ju M."/>
            <person name="Zhao R."/>
            <person name="Li G."/>
            <person name="Mu C."/>
            <person name="Tian Q."/>
            <person name="Mei H."/>
            <person name="Zhang T."/>
            <person name="Gao T."/>
            <person name="Zhang H."/>
        </authorList>
    </citation>
    <scope>NUCLEOTIDE SEQUENCE</scope>
    <source>
        <strain evidence="2">G02</strain>
    </source>
</reference>